<dbReference type="InterPro" id="IPR020578">
    <property type="entry name" value="Aminotrans_V_PyrdxlP_BS"/>
</dbReference>
<gene>
    <name evidence="13" type="ORF">KDA27_01040</name>
</gene>
<dbReference type="GO" id="GO:0051537">
    <property type="term" value="F:2 iron, 2 sulfur cluster binding"/>
    <property type="evidence" value="ECO:0007669"/>
    <property type="project" value="UniProtKB-KW"/>
</dbReference>
<evidence type="ECO:0000256" key="1">
    <source>
        <dbReference type="ARBA" id="ARBA00001933"/>
    </source>
</evidence>
<reference evidence="13" key="2">
    <citation type="journal article" date="2021" name="Microbiome">
        <title>Successional dynamics and alternative stable states in a saline activated sludge microbial community over 9 years.</title>
        <authorList>
            <person name="Wang Y."/>
            <person name="Ye J."/>
            <person name="Ju F."/>
            <person name="Liu L."/>
            <person name="Boyd J.A."/>
            <person name="Deng Y."/>
            <person name="Parks D.H."/>
            <person name="Jiang X."/>
            <person name="Yin X."/>
            <person name="Woodcroft B.J."/>
            <person name="Tyson G.W."/>
            <person name="Hugenholtz P."/>
            <person name="Polz M.F."/>
            <person name="Zhang T."/>
        </authorList>
    </citation>
    <scope>NUCLEOTIDE SEQUENCE</scope>
    <source>
        <strain evidence="13">HKST-UBA02</strain>
    </source>
</reference>
<dbReference type="InterPro" id="IPR015421">
    <property type="entry name" value="PyrdxlP-dep_Trfase_major"/>
</dbReference>
<dbReference type="PIRSF" id="PIRSF005572">
    <property type="entry name" value="NifS"/>
    <property type="match status" value="1"/>
</dbReference>
<evidence type="ECO:0000256" key="10">
    <source>
        <dbReference type="ARBA" id="ARBA00050776"/>
    </source>
</evidence>
<dbReference type="InterPro" id="IPR016454">
    <property type="entry name" value="Cysteine_dSase"/>
</dbReference>
<evidence type="ECO:0000256" key="6">
    <source>
        <dbReference type="ARBA" id="ARBA00022723"/>
    </source>
</evidence>
<keyword evidence="5" id="KW-0001">2Fe-2S</keyword>
<comment type="caution">
    <text evidence="13">The sequence shown here is derived from an EMBL/GenBank/DDBJ whole genome shotgun (WGS) entry which is preliminary data.</text>
</comment>
<evidence type="ECO:0000256" key="2">
    <source>
        <dbReference type="ARBA" id="ARBA00006490"/>
    </source>
</evidence>
<keyword evidence="4" id="KW-0808">Transferase</keyword>
<evidence type="ECO:0000313" key="13">
    <source>
        <dbReference type="EMBL" id="MCA9754358.1"/>
    </source>
</evidence>
<evidence type="ECO:0000256" key="8">
    <source>
        <dbReference type="ARBA" id="ARBA00023004"/>
    </source>
</evidence>
<evidence type="ECO:0000259" key="12">
    <source>
        <dbReference type="Pfam" id="PF00266"/>
    </source>
</evidence>
<dbReference type="AlphaFoldDB" id="A0A956SDJ0"/>
<feature type="domain" description="Aminotransferase class V" evidence="12">
    <location>
        <begin position="4"/>
        <end position="369"/>
    </location>
</feature>
<protein>
    <recommendedName>
        <fullName evidence="3">cysteine desulfurase</fullName>
        <ecNumber evidence="3">2.8.1.7</ecNumber>
    </recommendedName>
</protein>
<evidence type="ECO:0000256" key="5">
    <source>
        <dbReference type="ARBA" id="ARBA00022714"/>
    </source>
</evidence>
<dbReference type="SUPFAM" id="SSF53383">
    <property type="entry name" value="PLP-dependent transferases"/>
    <property type="match status" value="1"/>
</dbReference>
<dbReference type="InterPro" id="IPR015424">
    <property type="entry name" value="PyrdxlP-dep_Trfase"/>
</dbReference>
<dbReference type="InterPro" id="IPR000192">
    <property type="entry name" value="Aminotrans_V_dom"/>
</dbReference>
<keyword evidence="9" id="KW-0411">Iron-sulfur</keyword>
<comment type="cofactor">
    <cofactor evidence="1 11">
        <name>pyridoxal 5'-phosphate</name>
        <dbReference type="ChEBI" id="CHEBI:597326"/>
    </cofactor>
</comment>
<dbReference type="PANTHER" id="PTHR11601:SF34">
    <property type="entry name" value="CYSTEINE DESULFURASE"/>
    <property type="match status" value="1"/>
</dbReference>
<evidence type="ECO:0000256" key="11">
    <source>
        <dbReference type="RuleBase" id="RU004504"/>
    </source>
</evidence>
<dbReference type="InterPro" id="IPR015422">
    <property type="entry name" value="PyrdxlP-dep_Trfase_small"/>
</dbReference>
<dbReference type="GO" id="GO:0046872">
    <property type="term" value="F:metal ion binding"/>
    <property type="evidence" value="ECO:0007669"/>
    <property type="project" value="UniProtKB-KW"/>
</dbReference>
<dbReference type="Gene3D" id="3.40.640.10">
    <property type="entry name" value="Type I PLP-dependent aspartate aminotransferase-like (Major domain)"/>
    <property type="match status" value="1"/>
</dbReference>
<dbReference type="FunFam" id="3.40.640.10:FF:000003">
    <property type="entry name" value="Cysteine desulfurase IscS"/>
    <property type="match status" value="1"/>
</dbReference>
<accession>A0A956SDJ0</accession>
<keyword evidence="6" id="KW-0479">Metal-binding</keyword>
<dbReference type="Proteomes" id="UP000739538">
    <property type="component" value="Unassembled WGS sequence"/>
</dbReference>
<dbReference type="EC" id="2.8.1.7" evidence="3"/>
<evidence type="ECO:0000256" key="3">
    <source>
        <dbReference type="ARBA" id="ARBA00012239"/>
    </source>
</evidence>
<proteinExistence type="inferred from homology"/>
<sequence length="395" mass="42056">MRPIYMDNAATTSVDPRVVAAMLPVFSESYGNAASRNHAFGWEAEELVEIARREVASVLGCEARELVFTSGATESDNLALKGVLRAYSSKGRHLITTKVEHPAVLDAATALERDGMDVTRLRVDSEGRVAPEDVAGAIREDTVLVSIIHGNNETGVVQDVPSIASVCRERGVLLHTDATQSFGKIPTDVRALGCDLLSLSGHKIHGPKGVGALFIRRRNPRVRIEPILDGGGHEGGVRSGTANVPGIVGLGVAARLASKELESDPHRIATLLERLERGIRERLPDGVLWNTPESGRLPHILNFSVTGVEGEALLLAMRNVAVSSGSACASASLEPSHVLLALGRSPAEARAALRFSLGRFNTEEEVDRVIDEVGTVVGTLRAARARHRTGRDGGA</sequence>
<keyword evidence="7" id="KW-0663">Pyridoxal phosphate</keyword>
<reference evidence="13" key="1">
    <citation type="submission" date="2020-04" db="EMBL/GenBank/DDBJ databases">
        <authorList>
            <person name="Zhang T."/>
        </authorList>
    </citation>
    <scope>NUCLEOTIDE SEQUENCE</scope>
    <source>
        <strain evidence="13">HKST-UBA02</strain>
    </source>
</reference>
<evidence type="ECO:0000256" key="9">
    <source>
        <dbReference type="ARBA" id="ARBA00023014"/>
    </source>
</evidence>
<evidence type="ECO:0000256" key="4">
    <source>
        <dbReference type="ARBA" id="ARBA00022679"/>
    </source>
</evidence>
<dbReference type="PROSITE" id="PS00595">
    <property type="entry name" value="AA_TRANSFER_CLASS_5"/>
    <property type="match status" value="1"/>
</dbReference>
<comment type="catalytic activity">
    <reaction evidence="10">
        <text>(sulfur carrier)-H + L-cysteine = (sulfur carrier)-SH + L-alanine</text>
        <dbReference type="Rhea" id="RHEA:43892"/>
        <dbReference type="Rhea" id="RHEA-COMP:14737"/>
        <dbReference type="Rhea" id="RHEA-COMP:14739"/>
        <dbReference type="ChEBI" id="CHEBI:29917"/>
        <dbReference type="ChEBI" id="CHEBI:35235"/>
        <dbReference type="ChEBI" id="CHEBI:57972"/>
        <dbReference type="ChEBI" id="CHEBI:64428"/>
        <dbReference type="EC" id="2.8.1.7"/>
    </reaction>
</comment>
<dbReference type="EMBL" id="JAGQHS010000002">
    <property type="protein sequence ID" value="MCA9754358.1"/>
    <property type="molecule type" value="Genomic_DNA"/>
</dbReference>
<organism evidence="13 14">
    <name type="scientific">Eiseniibacteriota bacterium</name>
    <dbReference type="NCBI Taxonomy" id="2212470"/>
    <lineage>
        <taxon>Bacteria</taxon>
        <taxon>Candidatus Eiseniibacteriota</taxon>
    </lineage>
</organism>
<dbReference type="GO" id="GO:0031071">
    <property type="term" value="F:cysteine desulfurase activity"/>
    <property type="evidence" value="ECO:0007669"/>
    <property type="project" value="UniProtKB-EC"/>
</dbReference>
<dbReference type="PANTHER" id="PTHR11601">
    <property type="entry name" value="CYSTEINE DESULFURYLASE FAMILY MEMBER"/>
    <property type="match status" value="1"/>
</dbReference>
<comment type="similarity">
    <text evidence="2">Belongs to the class-V pyridoxal-phosphate-dependent aminotransferase family. NifS/IscS subfamily.</text>
</comment>
<keyword evidence="8" id="KW-0408">Iron</keyword>
<dbReference type="NCBIfam" id="NF002806">
    <property type="entry name" value="PRK02948.1"/>
    <property type="match status" value="1"/>
</dbReference>
<name>A0A956SDJ0_UNCEI</name>
<dbReference type="Gene3D" id="3.90.1150.10">
    <property type="entry name" value="Aspartate Aminotransferase, domain 1"/>
    <property type="match status" value="1"/>
</dbReference>
<dbReference type="Pfam" id="PF00266">
    <property type="entry name" value="Aminotran_5"/>
    <property type="match status" value="1"/>
</dbReference>
<evidence type="ECO:0000313" key="14">
    <source>
        <dbReference type="Proteomes" id="UP000739538"/>
    </source>
</evidence>
<evidence type="ECO:0000256" key="7">
    <source>
        <dbReference type="ARBA" id="ARBA00022898"/>
    </source>
</evidence>